<accession>A0AAD3P2E6</accession>
<dbReference type="PANTHER" id="PTHR43611:SF3">
    <property type="entry name" value="FLAVIN MONONUCLEOTIDE HYDROLASE 1, CHLOROPLATIC"/>
    <property type="match status" value="1"/>
</dbReference>
<dbReference type="SUPFAM" id="SSF56784">
    <property type="entry name" value="HAD-like"/>
    <property type="match status" value="1"/>
</dbReference>
<proteinExistence type="predicted"/>
<dbReference type="NCBIfam" id="TIGR01509">
    <property type="entry name" value="HAD-SF-IA-v3"/>
    <property type="match status" value="1"/>
</dbReference>
<dbReference type="RefSeq" id="WP_152366455.1">
    <property type="nucleotide sequence ID" value="NZ_BSFH01000099.1"/>
</dbReference>
<dbReference type="InterPro" id="IPR023214">
    <property type="entry name" value="HAD_sf"/>
</dbReference>
<evidence type="ECO:0000313" key="1">
    <source>
        <dbReference type="EMBL" id="GLK66128.1"/>
    </source>
</evidence>
<dbReference type="SFLD" id="SFLDS00003">
    <property type="entry name" value="Haloacid_Dehalogenase"/>
    <property type="match status" value="1"/>
</dbReference>
<dbReference type="CDD" id="cd02603">
    <property type="entry name" value="HAD_sEH-N_like"/>
    <property type="match status" value="1"/>
</dbReference>
<protein>
    <submittedName>
        <fullName evidence="1">Hydrolase</fullName>
    </submittedName>
</protein>
<dbReference type="PANTHER" id="PTHR43611">
    <property type="entry name" value="ALPHA-D-GLUCOSE 1-PHOSPHATE PHOSPHATASE"/>
    <property type="match status" value="1"/>
</dbReference>
<reference evidence="1" key="2">
    <citation type="submission" date="2023-01" db="EMBL/GenBank/DDBJ databases">
        <authorList>
            <person name="Sun Q."/>
            <person name="Evtushenko L."/>
        </authorList>
    </citation>
    <scope>NUCLEOTIDE SEQUENCE</scope>
    <source>
        <strain evidence="1">VKM B-2222</strain>
    </source>
</reference>
<dbReference type="PRINTS" id="PR00413">
    <property type="entry name" value="HADHALOGNASE"/>
</dbReference>
<dbReference type="GO" id="GO:0016787">
    <property type="term" value="F:hydrolase activity"/>
    <property type="evidence" value="ECO:0007669"/>
    <property type="project" value="UniProtKB-KW"/>
</dbReference>
<dbReference type="Gene3D" id="3.40.50.1000">
    <property type="entry name" value="HAD superfamily/HAD-like"/>
    <property type="match status" value="1"/>
</dbReference>
<gene>
    <name evidence="1" type="ORF">GCM10017635_36050</name>
</gene>
<reference evidence="1" key="1">
    <citation type="journal article" date="2014" name="Int. J. Syst. Evol. Microbiol.">
        <title>Complete genome sequence of Corynebacterium casei LMG S-19264T (=DSM 44701T), isolated from a smear-ripened cheese.</title>
        <authorList>
            <consortium name="US DOE Joint Genome Institute (JGI-PGF)"/>
            <person name="Walter F."/>
            <person name="Albersmeier A."/>
            <person name="Kalinowski J."/>
            <person name="Ruckert C."/>
        </authorList>
    </citation>
    <scope>NUCLEOTIDE SEQUENCE</scope>
    <source>
        <strain evidence="1">VKM B-2222</strain>
    </source>
</reference>
<dbReference type="AlphaFoldDB" id="A0AAD3P2E6"/>
<comment type="caution">
    <text evidence="1">The sequence shown here is derived from an EMBL/GenBank/DDBJ whole genome shotgun (WGS) entry which is preliminary data.</text>
</comment>
<dbReference type="InterPro" id="IPR036412">
    <property type="entry name" value="HAD-like_sf"/>
</dbReference>
<dbReference type="EMBL" id="BSFH01000099">
    <property type="protein sequence ID" value="GLK66128.1"/>
    <property type="molecule type" value="Genomic_DNA"/>
</dbReference>
<dbReference type="SFLD" id="SFLDG01129">
    <property type="entry name" value="C1.5:_HAD__Beta-PGM__Phosphata"/>
    <property type="match status" value="1"/>
</dbReference>
<dbReference type="InterPro" id="IPR006439">
    <property type="entry name" value="HAD-SF_hydro_IA"/>
</dbReference>
<sequence length="200" mass="21736">MKSVIFDLGGVLIDWDPALAFADIFTSRAEAEAWMQRIDFAGWNRLQDGGRSFEDGLAAARAEHGDEARHLAGYLAAFPLTIEKTIPGTWEVAEALLARGVPLYALTNWAAETWPHALELHPRLGAVFADILVSGRVGMMKPGPAIYRMVMDRNGLRPEDCVFVDDSLPNVEAARGLGIDAIQFTGAGALGDELARRGLF</sequence>
<evidence type="ECO:0000313" key="2">
    <source>
        <dbReference type="Proteomes" id="UP001143349"/>
    </source>
</evidence>
<dbReference type="Proteomes" id="UP001143349">
    <property type="component" value="Unassembled WGS sequence"/>
</dbReference>
<keyword evidence="1" id="KW-0378">Hydrolase</keyword>
<dbReference type="Pfam" id="PF00702">
    <property type="entry name" value="Hydrolase"/>
    <property type="match status" value="1"/>
</dbReference>
<keyword evidence="2" id="KW-1185">Reference proteome</keyword>
<name>A0AAD3P2E6_9RHOB</name>
<organism evidence="1 2">
    <name type="scientific">Paracoccus kondratievae</name>
    <dbReference type="NCBI Taxonomy" id="135740"/>
    <lineage>
        <taxon>Bacteria</taxon>
        <taxon>Pseudomonadati</taxon>
        <taxon>Pseudomonadota</taxon>
        <taxon>Alphaproteobacteria</taxon>
        <taxon>Rhodobacterales</taxon>
        <taxon>Paracoccaceae</taxon>
        <taxon>Paracoccus</taxon>
    </lineage>
</organism>